<comment type="caution">
    <text evidence="1">The sequence shown here is derived from an EMBL/GenBank/DDBJ whole genome shotgun (WGS) entry which is preliminary data.</text>
</comment>
<protein>
    <submittedName>
        <fullName evidence="1">Uncharacterized protein</fullName>
    </submittedName>
</protein>
<accession>A0AAX0VHT1</accession>
<dbReference type="Proteomes" id="UP000234847">
    <property type="component" value="Unassembled WGS sequence"/>
</dbReference>
<dbReference type="AlphaFoldDB" id="A0AAX0VHT1"/>
<evidence type="ECO:0000313" key="2">
    <source>
        <dbReference type="Proteomes" id="UP000234847"/>
    </source>
</evidence>
<organism evidence="1 2">
    <name type="scientific">Micrococcus luteus</name>
    <name type="common">Micrococcus lysodeikticus</name>
    <dbReference type="NCBI Taxonomy" id="1270"/>
    <lineage>
        <taxon>Bacteria</taxon>
        <taxon>Bacillati</taxon>
        <taxon>Actinomycetota</taxon>
        <taxon>Actinomycetes</taxon>
        <taxon>Micrococcales</taxon>
        <taxon>Micrococcaceae</taxon>
        <taxon>Micrococcus</taxon>
    </lineage>
</organism>
<evidence type="ECO:0000313" key="1">
    <source>
        <dbReference type="EMBL" id="PKZ79761.1"/>
    </source>
</evidence>
<reference evidence="1 2" key="1">
    <citation type="submission" date="2017-12" db="EMBL/GenBank/DDBJ databases">
        <title>Phylogenetic diversity of female urinary microbiome.</title>
        <authorList>
            <person name="Thomas-White K."/>
            <person name="Wolfe A.J."/>
        </authorList>
    </citation>
    <scope>NUCLEOTIDE SEQUENCE [LARGE SCALE GENOMIC DNA]</scope>
    <source>
        <strain evidence="1 2">UMB0038</strain>
    </source>
</reference>
<gene>
    <name evidence="1" type="ORF">CYJ95_11360</name>
</gene>
<name>A0AAX0VHT1_MICLU</name>
<dbReference type="EMBL" id="PKJT01000016">
    <property type="protein sequence ID" value="PKZ79761.1"/>
    <property type="molecule type" value="Genomic_DNA"/>
</dbReference>
<dbReference type="RefSeq" id="WP_070709076.1">
    <property type="nucleotide sequence ID" value="NZ_JACLBR010000104.1"/>
</dbReference>
<proteinExistence type="predicted"/>
<sequence length="265" mass="28398">MTAEDDAIASLRTSGLLDVLAWAAPAAFAATDQIYDEDAGHDQGVIGYLNFKHLKDLMDRATSNGRFALGEDVDGTGSDVLERGLAPEAFRSMPSLSPEAIARSNYRQSPGWAADGHRVLLQSYIFGRIDDIKWVERSDAKRRVASQQFIGGNTLFDDADFGLESIPGIPDDDEFVGVTLVAAHAFNPITKQFEVYVGQSKNPVHPEDSCWHWRQLLLSGGTPMAGTGVRVPPALPGDSASTNVDDVVVRMKKPLAGEGAGAANG</sequence>